<organism evidence="2 3">
    <name type="scientific">Winogradskyella arenosi</name>
    <dbReference type="NCBI Taxonomy" id="533325"/>
    <lineage>
        <taxon>Bacteria</taxon>
        <taxon>Pseudomonadati</taxon>
        <taxon>Bacteroidota</taxon>
        <taxon>Flavobacteriia</taxon>
        <taxon>Flavobacteriales</taxon>
        <taxon>Flavobacteriaceae</taxon>
        <taxon>Winogradskyella</taxon>
    </lineage>
</organism>
<dbReference type="RefSeq" id="WP_114310301.1">
    <property type="nucleotide sequence ID" value="NZ_QPJO01000004.1"/>
</dbReference>
<gene>
    <name evidence="2" type="ORF">DFQ08_104125</name>
</gene>
<evidence type="ECO:0008006" key="4">
    <source>
        <dbReference type="Google" id="ProtNLM"/>
    </source>
</evidence>
<keyword evidence="3" id="KW-1185">Reference proteome</keyword>
<protein>
    <recommendedName>
        <fullName evidence="4">DUF4251 domain-containing protein</fullName>
    </recommendedName>
</protein>
<dbReference type="EMBL" id="QPJO01000004">
    <property type="protein sequence ID" value="RCW90726.1"/>
    <property type="molecule type" value="Genomic_DNA"/>
</dbReference>
<evidence type="ECO:0000313" key="2">
    <source>
        <dbReference type="EMBL" id="RCW90726.1"/>
    </source>
</evidence>
<evidence type="ECO:0000313" key="3">
    <source>
        <dbReference type="Proteomes" id="UP000253436"/>
    </source>
</evidence>
<name>A0A368ZCH2_9FLAO</name>
<proteinExistence type="predicted"/>
<feature type="chain" id="PRO_5016787289" description="DUF4251 domain-containing protein" evidence="1">
    <location>
        <begin position="22"/>
        <end position="151"/>
    </location>
</feature>
<keyword evidence="1" id="KW-0732">Signal</keyword>
<dbReference type="PROSITE" id="PS51257">
    <property type="entry name" value="PROKAR_LIPOPROTEIN"/>
    <property type="match status" value="1"/>
</dbReference>
<feature type="signal peptide" evidence="1">
    <location>
        <begin position="1"/>
        <end position="21"/>
    </location>
</feature>
<comment type="caution">
    <text evidence="2">The sequence shown here is derived from an EMBL/GenBank/DDBJ whole genome shotgun (WGS) entry which is preliminary data.</text>
</comment>
<dbReference type="OrthoDB" id="1440135at2"/>
<sequence length="151" mass="17063">MKKLVLLVAIFSLSACFYGHSQSTTTQKEDFEATYQNMKSIVDSGHFRYLGHAVYENRNRKLIDTSKNQLEITPTSVTAHLEALDMKVYEVKAGKTSNYKVSHDNATQTVEINFNIGADEFQIVVKRNGKAFLTLRSTVNNIQQTGVIERI</sequence>
<dbReference type="AlphaFoldDB" id="A0A368ZCH2"/>
<evidence type="ECO:0000256" key="1">
    <source>
        <dbReference type="SAM" id="SignalP"/>
    </source>
</evidence>
<reference evidence="2 3" key="1">
    <citation type="submission" date="2018-07" db="EMBL/GenBank/DDBJ databases">
        <title>Genomic Encyclopedia of Type Strains, Phase III (KMG-III): the genomes of soil and plant-associated and newly described type strains.</title>
        <authorList>
            <person name="Whitman W."/>
        </authorList>
    </citation>
    <scope>NUCLEOTIDE SEQUENCE [LARGE SCALE GENOMIC DNA]</scope>
    <source>
        <strain evidence="2 3">CECT 7958</strain>
    </source>
</reference>
<accession>A0A368ZCH2</accession>
<dbReference type="Proteomes" id="UP000253436">
    <property type="component" value="Unassembled WGS sequence"/>
</dbReference>